<protein>
    <submittedName>
        <fullName evidence="2">Uncharacterized protein</fullName>
    </submittedName>
</protein>
<evidence type="ECO:0000313" key="2">
    <source>
        <dbReference type="EMBL" id="BAT80930.1"/>
    </source>
</evidence>
<name>A0A0S3RK05_PHAAN</name>
<gene>
    <name evidence="2" type="primary">Vigan.03G055900</name>
    <name evidence="2" type="ORF">VIGAN_03055900</name>
</gene>
<dbReference type="EMBL" id="AP015036">
    <property type="protein sequence ID" value="BAT80930.1"/>
    <property type="molecule type" value="Genomic_DNA"/>
</dbReference>
<dbReference type="Proteomes" id="UP000291084">
    <property type="component" value="Chromosome 3"/>
</dbReference>
<keyword evidence="1" id="KW-0812">Transmembrane</keyword>
<feature type="non-terminal residue" evidence="2">
    <location>
        <position position="1"/>
    </location>
</feature>
<evidence type="ECO:0000313" key="3">
    <source>
        <dbReference type="Proteomes" id="UP000291084"/>
    </source>
</evidence>
<proteinExistence type="predicted"/>
<evidence type="ECO:0000256" key="1">
    <source>
        <dbReference type="SAM" id="Phobius"/>
    </source>
</evidence>
<sequence length="78" mass="9244">VMLYTKFYKFKSFNINLHIHIMANYKSSSVMESLYKFGICDPYSTLVQTSFALVFTWVFFLLLKFEKMNIHLLGAFLL</sequence>
<keyword evidence="1" id="KW-0472">Membrane</keyword>
<keyword evidence="1" id="KW-1133">Transmembrane helix</keyword>
<feature type="transmembrane region" description="Helical" evidence="1">
    <location>
        <begin position="43"/>
        <end position="63"/>
    </location>
</feature>
<reference evidence="2 3" key="1">
    <citation type="journal article" date="2015" name="Sci. Rep.">
        <title>The power of single molecule real-time sequencing technology in the de novo assembly of a eukaryotic genome.</title>
        <authorList>
            <person name="Sakai H."/>
            <person name="Naito K."/>
            <person name="Ogiso-Tanaka E."/>
            <person name="Takahashi Y."/>
            <person name="Iseki K."/>
            <person name="Muto C."/>
            <person name="Satou K."/>
            <person name="Teruya K."/>
            <person name="Shiroma A."/>
            <person name="Shimoji M."/>
            <person name="Hirano T."/>
            <person name="Itoh T."/>
            <person name="Kaga A."/>
            <person name="Tomooka N."/>
        </authorList>
    </citation>
    <scope>NUCLEOTIDE SEQUENCE [LARGE SCALE GENOMIC DNA]</scope>
    <source>
        <strain evidence="3">cv. Shumari</strain>
    </source>
</reference>
<organism evidence="2 3">
    <name type="scientific">Vigna angularis var. angularis</name>
    <dbReference type="NCBI Taxonomy" id="157739"/>
    <lineage>
        <taxon>Eukaryota</taxon>
        <taxon>Viridiplantae</taxon>
        <taxon>Streptophyta</taxon>
        <taxon>Embryophyta</taxon>
        <taxon>Tracheophyta</taxon>
        <taxon>Spermatophyta</taxon>
        <taxon>Magnoliopsida</taxon>
        <taxon>eudicotyledons</taxon>
        <taxon>Gunneridae</taxon>
        <taxon>Pentapetalae</taxon>
        <taxon>rosids</taxon>
        <taxon>fabids</taxon>
        <taxon>Fabales</taxon>
        <taxon>Fabaceae</taxon>
        <taxon>Papilionoideae</taxon>
        <taxon>50 kb inversion clade</taxon>
        <taxon>NPAAA clade</taxon>
        <taxon>indigoferoid/millettioid clade</taxon>
        <taxon>Phaseoleae</taxon>
        <taxon>Vigna</taxon>
    </lineage>
</organism>
<dbReference type="AlphaFoldDB" id="A0A0S3RK05"/>
<keyword evidence="3" id="KW-1185">Reference proteome</keyword>
<accession>A0A0S3RK05</accession>